<evidence type="ECO:0000313" key="4">
    <source>
        <dbReference type="Proteomes" id="UP000054337"/>
    </source>
</evidence>
<proteinExistence type="predicted"/>
<dbReference type="HOGENOM" id="CLU_032223_0_0_1"/>
<evidence type="ECO:0000313" key="3">
    <source>
        <dbReference type="EMBL" id="EUN21924.1"/>
    </source>
</evidence>
<feature type="region of interest" description="Disordered" evidence="1">
    <location>
        <begin position="1"/>
        <end position="26"/>
    </location>
</feature>
<dbReference type="AlphaFoldDB" id="W7E444"/>
<feature type="region of interest" description="Disordered" evidence="1">
    <location>
        <begin position="364"/>
        <end position="399"/>
    </location>
</feature>
<gene>
    <name evidence="3" type="ORF">COCVIDRAFT_42212</name>
</gene>
<dbReference type="EMBL" id="KI968828">
    <property type="protein sequence ID" value="EUN21924.1"/>
    <property type="molecule type" value="Genomic_DNA"/>
</dbReference>
<feature type="domain" description="DUF1996" evidence="2">
    <location>
        <begin position="428"/>
        <end position="591"/>
    </location>
</feature>
<dbReference type="GeneID" id="26257272"/>
<dbReference type="PANTHER" id="PTHR43662">
    <property type="match status" value="1"/>
</dbReference>
<sequence>MATRGSSKIEKTHSKSDKSTAKASALEQHEAILTKLEEEKDDLDNKVYQGMYTEEQQARQNAVETQLQKYTSAASQVNVKKGPIPGSTEPMNLDDAEQMAKKETSATNPVATQPDVATHALDPKKTYAGDQQQSKEYGEMKKELIDNLNMKWDIDVNDSRGESSMQHLPKEVFGHIMKSSRTRYCVRYGSEKGLSARFESILPNASDYNQERDVTQGSDRIVEKIVQHHRDNKTALPMNILSKVQVLVVYWDSKRGVGHEAEVEVLAPDFKERRPHTRCFIWLEPKLYSEYNLKNKSGWSHETRTTIKLVMDGIDDREKSIALYNIAVDLENKFEERWMSHITGRPEPLSKLIYERKAVSRRTKQPVTTTEPLVRPTPMKPPVLHRQPTPLVKSQQEQTPIKTELGMSPRDQFHKDFLELFDLPEDSTYYFLFGDKIMAFPPGFRMIAGDASRKNVFVPPPDIPQSLWGPEEKTPKSLAEKAIGFNCLNYSGAAEGALSRHLLPNKSFIDSNCADGLRLELMFPSCWDGISLDANDHKSHVAYPDLVMEGTCPPDYETRIPALFFETIWDTSVFRNASGQFLLSNGDQAGTKRCLLIKP</sequence>
<dbReference type="InterPro" id="IPR018535">
    <property type="entry name" value="DUF1996"/>
</dbReference>
<protein>
    <recommendedName>
        <fullName evidence="2">DUF1996 domain-containing protein</fullName>
    </recommendedName>
</protein>
<evidence type="ECO:0000256" key="1">
    <source>
        <dbReference type="SAM" id="MobiDB-lite"/>
    </source>
</evidence>
<organism evidence="3 4">
    <name type="scientific">Bipolaris victoriae (strain FI3)</name>
    <name type="common">Victoria blight of oats agent</name>
    <name type="synonym">Cochliobolus victoriae</name>
    <dbReference type="NCBI Taxonomy" id="930091"/>
    <lineage>
        <taxon>Eukaryota</taxon>
        <taxon>Fungi</taxon>
        <taxon>Dikarya</taxon>
        <taxon>Ascomycota</taxon>
        <taxon>Pezizomycotina</taxon>
        <taxon>Dothideomycetes</taxon>
        <taxon>Pleosporomycetidae</taxon>
        <taxon>Pleosporales</taxon>
        <taxon>Pleosporineae</taxon>
        <taxon>Pleosporaceae</taxon>
        <taxon>Bipolaris</taxon>
    </lineage>
</organism>
<dbReference type="PANTHER" id="PTHR43662:SF7">
    <property type="entry name" value="DUF1996 DOMAIN-CONTAINING PROTEIN"/>
    <property type="match status" value="1"/>
</dbReference>
<evidence type="ECO:0000259" key="2">
    <source>
        <dbReference type="Pfam" id="PF09362"/>
    </source>
</evidence>
<name>W7E444_BIPV3</name>
<keyword evidence="4" id="KW-1185">Reference proteome</keyword>
<dbReference type="Pfam" id="PF09362">
    <property type="entry name" value="DUF1996"/>
    <property type="match status" value="1"/>
</dbReference>
<dbReference type="RefSeq" id="XP_014551504.1">
    <property type="nucleotide sequence ID" value="XM_014696018.1"/>
</dbReference>
<feature type="compositionally biased region" description="Basic and acidic residues" evidence="1">
    <location>
        <begin position="7"/>
        <end position="20"/>
    </location>
</feature>
<dbReference type="Proteomes" id="UP000054337">
    <property type="component" value="Unassembled WGS sequence"/>
</dbReference>
<accession>W7E444</accession>
<reference evidence="3 4" key="1">
    <citation type="journal article" date="2013" name="PLoS Genet.">
        <title>Comparative genome structure, secondary metabolite, and effector coding capacity across Cochliobolus pathogens.</title>
        <authorList>
            <person name="Condon B.J."/>
            <person name="Leng Y."/>
            <person name="Wu D."/>
            <person name="Bushley K.E."/>
            <person name="Ohm R.A."/>
            <person name="Otillar R."/>
            <person name="Martin J."/>
            <person name="Schackwitz W."/>
            <person name="Grimwood J."/>
            <person name="MohdZainudin N."/>
            <person name="Xue C."/>
            <person name="Wang R."/>
            <person name="Manning V.A."/>
            <person name="Dhillon B."/>
            <person name="Tu Z.J."/>
            <person name="Steffenson B.J."/>
            <person name="Salamov A."/>
            <person name="Sun H."/>
            <person name="Lowry S."/>
            <person name="LaButti K."/>
            <person name="Han J."/>
            <person name="Copeland A."/>
            <person name="Lindquist E."/>
            <person name="Barry K."/>
            <person name="Schmutz J."/>
            <person name="Baker S.E."/>
            <person name="Ciuffetti L.M."/>
            <person name="Grigoriev I.V."/>
            <person name="Zhong S."/>
            <person name="Turgeon B.G."/>
        </authorList>
    </citation>
    <scope>NUCLEOTIDE SEQUENCE [LARGE SCALE GENOMIC DNA]</scope>
    <source>
        <strain evidence="3 4">FI3</strain>
    </source>
</reference>
<dbReference type="OrthoDB" id="74764at2759"/>